<accession>A0ACC2IFD7</accession>
<sequence>MAHSQKRKRTNLTSARPAKRQRKPPLIFEQGVNPTAPVTPPATIRRVGYSQALTQSEPSHGSVARASPSPLFEPDPSQLVSTAADILGEDEDEEELFNLAADDDNEVEDEAVRHALAAATAVEPGGSTEQPAIVTASAAQSTQQQQRASLEINNEAHLHFRWRACWGSMEKNAIASASRFTRNKRMSSVSESELWQWADRVVESQKPRVAKVDCLTATLYHRQAKGDRCTIALQRARYVVSEDYVYSNWYNLQEQVKEMDQESIQLLSCDFDLVLREEPAATVPLVLPQPVTRGGAVRARPGIVTAIQEEGLADVVSAERFASGTAIGIRDRWRCREERCSNSPFICWVRRPPGRQIDRFDDHYPVNGNIIAR</sequence>
<keyword evidence="2" id="KW-1185">Reference proteome</keyword>
<reference evidence="1" key="1">
    <citation type="submission" date="2022-11" db="EMBL/GenBank/DDBJ databases">
        <title>Genome Sequence of Boeremia exigua.</title>
        <authorList>
            <person name="Buettner E."/>
        </authorList>
    </citation>
    <scope>NUCLEOTIDE SEQUENCE</scope>
    <source>
        <strain evidence="1">CU02</strain>
    </source>
</reference>
<organism evidence="1 2">
    <name type="scientific">Boeremia exigua</name>
    <dbReference type="NCBI Taxonomy" id="749465"/>
    <lineage>
        <taxon>Eukaryota</taxon>
        <taxon>Fungi</taxon>
        <taxon>Dikarya</taxon>
        <taxon>Ascomycota</taxon>
        <taxon>Pezizomycotina</taxon>
        <taxon>Dothideomycetes</taxon>
        <taxon>Pleosporomycetidae</taxon>
        <taxon>Pleosporales</taxon>
        <taxon>Pleosporineae</taxon>
        <taxon>Didymellaceae</taxon>
        <taxon>Boeremia</taxon>
    </lineage>
</organism>
<dbReference type="Proteomes" id="UP001153331">
    <property type="component" value="Unassembled WGS sequence"/>
</dbReference>
<evidence type="ECO:0000313" key="2">
    <source>
        <dbReference type="Proteomes" id="UP001153331"/>
    </source>
</evidence>
<name>A0ACC2IFD7_9PLEO</name>
<gene>
    <name evidence="1" type="ORF">OPT61_g4114</name>
</gene>
<evidence type="ECO:0000313" key="1">
    <source>
        <dbReference type="EMBL" id="KAJ8113858.1"/>
    </source>
</evidence>
<protein>
    <submittedName>
        <fullName evidence="1">Uncharacterized protein</fullName>
    </submittedName>
</protein>
<proteinExistence type="predicted"/>
<comment type="caution">
    <text evidence="1">The sequence shown here is derived from an EMBL/GenBank/DDBJ whole genome shotgun (WGS) entry which is preliminary data.</text>
</comment>
<dbReference type="EMBL" id="JAPHNI010000227">
    <property type="protein sequence ID" value="KAJ8113858.1"/>
    <property type="molecule type" value="Genomic_DNA"/>
</dbReference>